<dbReference type="InterPro" id="IPR027417">
    <property type="entry name" value="P-loop_NTPase"/>
</dbReference>
<dbReference type="PRINTS" id="PR00195">
    <property type="entry name" value="DYNAMIN"/>
</dbReference>
<organism evidence="2 3">
    <name type="scientific">Hyaloscypha bicolor E</name>
    <dbReference type="NCBI Taxonomy" id="1095630"/>
    <lineage>
        <taxon>Eukaryota</taxon>
        <taxon>Fungi</taxon>
        <taxon>Dikarya</taxon>
        <taxon>Ascomycota</taxon>
        <taxon>Pezizomycotina</taxon>
        <taxon>Leotiomycetes</taxon>
        <taxon>Helotiales</taxon>
        <taxon>Hyaloscyphaceae</taxon>
        <taxon>Hyaloscypha</taxon>
        <taxon>Hyaloscypha bicolor</taxon>
    </lineage>
</organism>
<protein>
    <recommendedName>
        <fullName evidence="1">Dynamin N-terminal domain-containing protein</fullName>
    </recommendedName>
</protein>
<accession>A0A2J6SI40</accession>
<dbReference type="PANTHER" id="PTHR11566:SF21">
    <property type="entry name" value="DYNAMIN RELATED PROTEIN 1, ISOFORM A"/>
    <property type="match status" value="1"/>
</dbReference>
<dbReference type="EMBL" id="KZ613913">
    <property type="protein sequence ID" value="PMD50435.1"/>
    <property type="molecule type" value="Genomic_DNA"/>
</dbReference>
<dbReference type="Pfam" id="PF00350">
    <property type="entry name" value="Dynamin_N"/>
    <property type="match status" value="1"/>
</dbReference>
<sequence length="92" mass="10012">LASPVQLDIIDRLRALGISNFVALPQLAVVGDQSSGKSSVLESFSELPFPRDSGLCTRFATQIIFRRASTSSVKVSIIPGPARSRQEVERLR</sequence>
<dbReference type="GO" id="GO:0048312">
    <property type="term" value="P:intracellular distribution of mitochondria"/>
    <property type="evidence" value="ECO:0007669"/>
    <property type="project" value="TreeGrafter"/>
</dbReference>
<keyword evidence="3" id="KW-1185">Reference proteome</keyword>
<dbReference type="STRING" id="1095630.A0A2J6SI40"/>
<gene>
    <name evidence="2" type="ORF">K444DRAFT_491672</name>
</gene>
<dbReference type="InParanoid" id="A0A2J6SI40"/>
<feature type="non-terminal residue" evidence="2">
    <location>
        <position position="92"/>
    </location>
</feature>
<dbReference type="InterPro" id="IPR045063">
    <property type="entry name" value="Dynamin_N"/>
</dbReference>
<dbReference type="AlphaFoldDB" id="A0A2J6SI40"/>
<dbReference type="GeneID" id="36581290"/>
<dbReference type="RefSeq" id="XP_024727339.1">
    <property type="nucleotide sequence ID" value="XM_024873210.1"/>
</dbReference>
<dbReference type="Gene3D" id="3.40.50.300">
    <property type="entry name" value="P-loop containing nucleotide triphosphate hydrolases"/>
    <property type="match status" value="1"/>
</dbReference>
<dbReference type="GO" id="GO:0005874">
    <property type="term" value="C:microtubule"/>
    <property type="evidence" value="ECO:0007669"/>
    <property type="project" value="TreeGrafter"/>
</dbReference>
<dbReference type="OrthoDB" id="415706at2759"/>
<evidence type="ECO:0000313" key="2">
    <source>
        <dbReference type="EMBL" id="PMD50435.1"/>
    </source>
</evidence>
<dbReference type="GO" id="GO:0000266">
    <property type="term" value="P:mitochondrial fission"/>
    <property type="evidence" value="ECO:0007669"/>
    <property type="project" value="TreeGrafter"/>
</dbReference>
<dbReference type="GO" id="GO:0005739">
    <property type="term" value="C:mitochondrion"/>
    <property type="evidence" value="ECO:0007669"/>
    <property type="project" value="TreeGrafter"/>
</dbReference>
<dbReference type="SUPFAM" id="SSF52540">
    <property type="entry name" value="P-loop containing nucleoside triphosphate hydrolases"/>
    <property type="match status" value="1"/>
</dbReference>
<dbReference type="GO" id="GO:0006897">
    <property type="term" value="P:endocytosis"/>
    <property type="evidence" value="ECO:0007669"/>
    <property type="project" value="TreeGrafter"/>
</dbReference>
<feature type="domain" description="Dynamin N-terminal" evidence="1">
    <location>
        <begin position="27"/>
        <end position="75"/>
    </location>
</feature>
<feature type="non-terminal residue" evidence="2">
    <location>
        <position position="1"/>
    </location>
</feature>
<dbReference type="GO" id="GO:0016020">
    <property type="term" value="C:membrane"/>
    <property type="evidence" value="ECO:0007669"/>
    <property type="project" value="TreeGrafter"/>
</dbReference>
<evidence type="ECO:0000259" key="1">
    <source>
        <dbReference type="Pfam" id="PF00350"/>
    </source>
</evidence>
<evidence type="ECO:0000313" key="3">
    <source>
        <dbReference type="Proteomes" id="UP000235371"/>
    </source>
</evidence>
<dbReference type="GO" id="GO:0016559">
    <property type="term" value="P:peroxisome fission"/>
    <property type="evidence" value="ECO:0007669"/>
    <property type="project" value="TreeGrafter"/>
</dbReference>
<name>A0A2J6SI40_9HELO</name>
<reference evidence="2 3" key="1">
    <citation type="submission" date="2016-04" db="EMBL/GenBank/DDBJ databases">
        <title>A degradative enzymes factory behind the ericoid mycorrhizal symbiosis.</title>
        <authorList>
            <consortium name="DOE Joint Genome Institute"/>
            <person name="Martino E."/>
            <person name="Morin E."/>
            <person name="Grelet G."/>
            <person name="Kuo A."/>
            <person name="Kohler A."/>
            <person name="Daghino S."/>
            <person name="Barry K."/>
            <person name="Choi C."/>
            <person name="Cichocki N."/>
            <person name="Clum A."/>
            <person name="Copeland A."/>
            <person name="Hainaut M."/>
            <person name="Haridas S."/>
            <person name="Labutti K."/>
            <person name="Lindquist E."/>
            <person name="Lipzen A."/>
            <person name="Khouja H.-R."/>
            <person name="Murat C."/>
            <person name="Ohm R."/>
            <person name="Olson A."/>
            <person name="Spatafora J."/>
            <person name="Veneault-Fourrey C."/>
            <person name="Henrissat B."/>
            <person name="Grigoriev I."/>
            <person name="Martin F."/>
            <person name="Perotto S."/>
        </authorList>
    </citation>
    <scope>NUCLEOTIDE SEQUENCE [LARGE SCALE GENOMIC DNA]</scope>
    <source>
        <strain evidence="2 3">E</strain>
    </source>
</reference>
<dbReference type="InterPro" id="IPR022812">
    <property type="entry name" value="Dynamin"/>
</dbReference>
<dbReference type="Proteomes" id="UP000235371">
    <property type="component" value="Unassembled WGS sequence"/>
</dbReference>
<dbReference type="GO" id="GO:0003924">
    <property type="term" value="F:GTPase activity"/>
    <property type="evidence" value="ECO:0007669"/>
    <property type="project" value="TreeGrafter"/>
</dbReference>
<dbReference type="PANTHER" id="PTHR11566">
    <property type="entry name" value="DYNAMIN"/>
    <property type="match status" value="1"/>
</dbReference>
<proteinExistence type="predicted"/>
<dbReference type="GO" id="GO:0008017">
    <property type="term" value="F:microtubule binding"/>
    <property type="evidence" value="ECO:0007669"/>
    <property type="project" value="TreeGrafter"/>
</dbReference>